<protein>
    <recommendedName>
        <fullName evidence="2">Transglutaminase-like domain-containing protein</fullName>
    </recommendedName>
</protein>
<evidence type="ECO:0000256" key="1">
    <source>
        <dbReference type="SAM" id="SignalP"/>
    </source>
</evidence>
<name>A0A1Y1CHM1_9BACT</name>
<dbReference type="EMBL" id="AP018042">
    <property type="protein sequence ID" value="BAX79512.1"/>
    <property type="molecule type" value="Genomic_DNA"/>
</dbReference>
<organism evidence="3 4">
    <name type="scientific">Labilibaculum antarcticum</name>
    <dbReference type="NCBI Taxonomy" id="1717717"/>
    <lineage>
        <taxon>Bacteria</taxon>
        <taxon>Pseudomonadati</taxon>
        <taxon>Bacteroidota</taxon>
        <taxon>Bacteroidia</taxon>
        <taxon>Marinilabiliales</taxon>
        <taxon>Marinifilaceae</taxon>
        <taxon>Labilibaculum</taxon>
    </lineage>
</organism>
<reference evidence="4" key="2">
    <citation type="journal article" date="2020" name="Antonie Van Leeuwenhoek">
        <title>Labilibaculum antarcticum sp. nov., a novel facultative anaerobic, psychrotorelant bacterium isolated from marine sediment of Antarctica.</title>
        <authorList>
            <person name="Watanabe M."/>
            <person name="Kojima H."/>
            <person name="Fukui M."/>
        </authorList>
    </citation>
    <scope>NUCLEOTIDE SEQUENCE [LARGE SCALE GENOMIC DNA]</scope>
    <source>
        <strain evidence="4">SPP2</strain>
    </source>
</reference>
<proteinExistence type="predicted"/>
<evidence type="ECO:0000259" key="2">
    <source>
        <dbReference type="SMART" id="SM00460"/>
    </source>
</evidence>
<dbReference type="Proteomes" id="UP000218267">
    <property type="component" value="Chromosome"/>
</dbReference>
<evidence type="ECO:0000313" key="4">
    <source>
        <dbReference type="Proteomes" id="UP000218267"/>
    </source>
</evidence>
<dbReference type="OrthoDB" id="9788327at2"/>
<dbReference type="PANTHER" id="PTHR46333:SF2">
    <property type="entry name" value="CYTOKINESIS PROTEIN 3"/>
    <property type="match status" value="1"/>
</dbReference>
<accession>A0A1Y1CHM1</accession>
<dbReference type="SMART" id="SM00460">
    <property type="entry name" value="TGc"/>
    <property type="match status" value="1"/>
</dbReference>
<reference evidence="3 4" key="1">
    <citation type="journal article" date="2018" name="Mar. Genomics">
        <title>Complete genome sequence of Marinifilaceae bacterium strain SPP2, isolated from the Antarctic marine sediment.</title>
        <authorList>
            <person name="Watanabe M."/>
            <person name="Kojima H."/>
            <person name="Fukui M."/>
        </authorList>
    </citation>
    <scope>NUCLEOTIDE SEQUENCE [LARGE SCALE GENOMIC DNA]</scope>
    <source>
        <strain evidence="3 4">SPP2</strain>
    </source>
</reference>
<dbReference type="InterPro" id="IPR038765">
    <property type="entry name" value="Papain-like_cys_pep_sf"/>
</dbReference>
<dbReference type="KEGG" id="mbas:ALGA_1126"/>
<evidence type="ECO:0000313" key="3">
    <source>
        <dbReference type="EMBL" id="BAX79512.1"/>
    </source>
</evidence>
<keyword evidence="1" id="KW-0732">Signal</keyword>
<feature type="chain" id="PRO_5012282112" description="Transglutaminase-like domain-containing protein" evidence="1">
    <location>
        <begin position="22"/>
        <end position="347"/>
    </location>
</feature>
<gene>
    <name evidence="3" type="ORF">ALGA_1126</name>
</gene>
<keyword evidence="4" id="KW-1185">Reference proteome</keyword>
<dbReference type="GO" id="GO:0005737">
    <property type="term" value="C:cytoplasm"/>
    <property type="evidence" value="ECO:0007669"/>
    <property type="project" value="TreeGrafter"/>
</dbReference>
<dbReference type="RefSeq" id="WP_096428411.1">
    <property type="nucleotide sequence ID" value="NZ_AP018042.1"/>
</dbReference>
<dbReference type="Pfam" id="PF01841">
    <property type="entry name" value="Transglut_core"/>
    <property type="match status" value="1"/>
</dbReference>
<dbReference type="PANTHER" id="PTHR46333">
    <property type="entry name" value="CYTOKINESIS PROTEIN 3"/>
    <property type="match status" value="1"/>
</dbReference>
<feature type="signal peptide" evidence="1">
    <location>
        <begin position="1"/>
        <end position="21"/>
    </location>
</feature>
<feature type="domain" description="Transglutaminase-like" evidence="2">
    <location>
        <begin position="105"/>
        <end position="168"/>
    </location>
</feature>
<dbReference type="Gene3D" id="3.10.620.30">
    <property type="match status" value="1"/>
</dbReference>
<dbReference type="InterPro" id="IPR002931">
    <property type="entry name" value="Transglutaminase-like"/>
</dbReference>
<dbReference type="SUPFAM" id="SSF54001">
    <property type="entry name" value="Cysteine proteinases"/>
    <property type="match status" value="1"/>
</dbReference>
<dbReference type="InterPro" id="IPR052557">
    <property type="entry name" value="CAP/Cytokinesis_protein"/>
</dbReference>
<sequence length="347" mass="40181">MYQKLTIIIILALASLELVQAQEPTFGKYGNIDRYVKRTPDSLSQNIVLLHNYLVAPAESNEDKIRAFYMWIITNIKYEDQVELMYDSNLLFYMGSNNCSSPVCVLKKGKAVCEGFSKLFQFFCTYSGLESYTIGGYISKNGALQDRATHSWNVVKINDEWRFFDLSWANAILHHSGIKSKTNEFYMVSPEEFIVSHLPIIPMWQFLNTPISIQIFNAGEEPIKKYMNSAPANYNYTDTLIQFNRMSGANKRLKTAHEIYRTNPNNKFNLAIEYYRYARNMKNFDGEIDPRNYSRLIKARGKMQLAIDLFKSSSDISSQIMLLQVKADIDNIDRLIISAKKQIRYLK</sequence>
<dbReference type="AlphaFoldDB" id="A0A1Y1CHM1"/>